<sequence>MSRIRNFLNELDDYELAYFAKFKLLTYMKVTQSGIKEYLAERNFNESKINKLISENPKSKLNDGKKRCERCYSEKVRINKVEWTNTGGGIGIKDEIATWDAIGGRVTYKDEVICNVCGFWLEDPNQEKPLPTSKKILNGIWEFIIGTLSR</sequence>
<protein>
    <submittedName>
        <fullName evidence="1">Uncharacterized protein</fullName>
    </submittedName>
</protein>
<proteinExistence type="predicted"/>
<accession>A0A9X2ALB7</accession>
<dbReference type="AlphaFoldDB" id="A0A9X2ALB7"/>
<evidence type="ECO:0000313" key="1">
    <source>
        <dbReference type="EMBL" id="MCI2230443.1"/>
    </source>
</evidence>
<keyword evidence="2" id="KW-1185">Reference proteome</keyword>
<gene>
    <name evidence="1" type="ORF">MC378_14785</name>
</gene>
<comment type="caution">
    <text evidence="1">The sequence shown here is derived from an EMBL/GenBank/DDBJ whole genome shotgun (WGS) entry which is preliminary data.</text>
</comment>
<organism evidence="1 2">
    <name type="scientific">Polaribacter marinus</name>
    <dbReference type="NCBI Taxonomy" id="2916838"/>
    <lineage>
        <taxon>Bacteria</taxon>
        <taxon>Pseudomonadati</taxon>
        <taxon>Bacteroidota</taxon>
        <taxon>Flavobacteriia</taxon>
        <taxon>Flavobacteriales</taxon>
        <taxon>Flavobacteriaceae</taxon>
    </lineage>
</organism>
<dbReference type="EMBL" id="JAKQYM010000022">
    <property type="protein sequence ID" value="MCI2230443.1"/>
    <property type="molecule type" value="Genomic_DNA"/>
</dbReference>
<dbReference type="RefSeq" id="WP_242179566.1">
    <property type="nucleotide sequence ID" value="NZ_JAKQYM010000022.1"/>
</dbReference>
<dbReference type="Proteomes" id="UP001139369">
    <property type="component" value="Unassembled WGS sequence"/>
</dbReference>
<name>A0A9X2ALB7_9FLAO</name>
<reference evidence="1" key="1">
    <citation type="submission" date="2022-02" db="EMBL/GenBank/DDBJ databases">
        <title>Polaribacter sp. MSW13, isolated from seawater.</title>
        <authorList>
            <person name="Kristyanto S."/>
            <person name="Jung J."/>
            <person name="Jeon C.O."/>
        </authorList>
    </citation>
    <scope>NUCLEOTIDE SEQUENCE</scope>
    <source>
        <strain evidence="1">MSW13</strain>
    </source>
</reference>
<evidence type="ECO:0000313" key="2">
    <source>
        <dbReference type="Proteomes" id="UP001139369"/>
    </source>
</evidence>